<feature type="compositionally biased region" description="Basic and acidic residues" evidence="2">
    <location>
        <begin position="1"/>
        <end position="17"/>
    </location>
</feature>
<feature type="compositionally biased region" description="Gly residues" evidence="2">
    <location>
        <begin position="18"/>
        <end position="27"/>
    </location>
</feature>
<feature type="region of interest" description="Disordered" evidence="2">
    <location>
        <begin position="1"/>
        <end position="89"/>
    </location>
</feature>
<dbReference type="Gene3D" id="3.20.90.10">
    <property type="entry name" value="Tubby Protein, Chain A"/>
    <property type="match status" value="1"/>
</dbReference>
<comment type="caution">
    <text evidence="4">The sequence shown here is derived from an EMBL/GenBank/DDBJ whole genome shotgun (WGS) entry which is preliminary data.</text>
</comment>
<dbReference type="SUPFAM" id="SSF54518">
    <property type="entry name" value="Tubby C-terminal domain-like"/>
    <property type="match status" value="1"/>
</dbReference>
<dbReference type="PANTHER" id="PTHR16517">
    <property type="entry name" value="TUBBY-RELATED"/>
    <property type="match status" value="1"/>
</dbReference>
<evidence type="ECO:0000313" key="4">
    <source>
        <dbReference type="EMBL" id="EJK47584.1"/>
    </source>
</evidence>
<dbReference type="PANTHER" id="PTHR16517:SF7">
    <property type="entry name" value="PROTEIN KING TUBBY"/>
    <property type="match status" value="1"/>
</dbReference>
<feature type="non-terminal residue" evidence="4">
    <location>
        <position position="1"/>
    </location>
</feature>
<dbReference type="InterPro" id="IPR000007">
    <property type="entry name" value="Tubby_C"/>
</dbReference>
<evidence type="ECO:0000256" key="2">
    <source>
        <dbReference type="SAM" id="MobiDB-lite"/>
    </source>
</evidence>
<feature type="compositionally biased region" description="Low complexity" evidence="2">
    <location>
        <begin position="66"/>
        <end position="79"/>
    </location>
</feature>
<organism evidence="4 5">
    <name type="scientific">Thalassiosira oceanica</name>
    <name type="common">Marine diatom</name>
    <dbReference type="NCBI Taxonomy" id="159749"/>
    <lineage>
        <taxon>Eukaryota</taxon>
        <taxon>Sar</taxon>
        <taxon>Stramenopiles</taxon>
        <taxon>Ochrophyta</taxon>
        <taxon>Bacillariophyta</taxon>
        <taxon>Coscinodiscophyceae</taxon>
        <taxon>Thalassiosirophycidae</taxon>
        <taxon>Thalassiosirales</taxon>
        <taxon>Thalassiosiraceae</taxon>
        <taxon>Thalassiosira</taxon>
    </lineage>
</organism>
<name>K0R6M2_THAOC</name>
<sequence length="175" mass="18998">AECRRWRPEGGRSDPSRDGGGGGGGGLSRVEHARAVQGRAAGEERGREQRGRRGRERPTRPPSTAGPPAGGADAAVPADRPSPDDDPRHGLMVLQNRPPWWNVELNAFVLNFGGRVKVASVKNFQLVERPDSDHVMQFGRIEGRHSFTVDFEWPLSPVQAFGIAISSLQSKISFG</sequence>
<evidence type="ECO:0000259" key="3">
    <source>
        <dbReference type="Pfam" id="PF01167"/>
    </source>
</evidence>
<dbReference type="PRINTS" id="PR01573">
    <property type="entry name" value="SUPERTUBBY"/>
</dbReference>
<dbReference type="Pfam" id="PF01167">
    <property type="entry name" value="Tub"/>
    <property type="match status" value="1"/>
</dbReference>
<feature type="domain" description="Tubby C-terminal" evidence="3">
    <location>
        <begin position="88"/>
        <end position="169"/>
    </location>
</feature>
<feature type="compositionally biased region" description="Basic and acidic residues" evidence="2">
    <location>
        <begin position="41"/>
        <end position="59"/>
    </location>
</feature>
<reference evidence="4 5" key="1">
    <citation type="journal article" date="2012" name="Genome Biol.">
        <title>Genome and low-iron response of an oceanic diatom adapted to chronic iron limitation.</title>
        <authorList>
            <person name="Lommer M."/>
            <person name="Specht M."/>
            <person name="Roy A.S."/>
            <person name="Kraemer L."/>
            <person name="Andreson R."/>
            <person name="Gutowska M.A."/>
            <person name="Wolf J."/>
            <person name="Bergner S.V."/>
            <person name="Schilhabel M.B."/>
            <person name="Klostermeier U.C."/>
            <person name="Beiko R.G."/>
            <person name="Rosenstiel P."/>
            <person name="Hippler M."/>
            <person name="Laroche J."/>
        </authorList>
    </citation>
    <scope>NUCLEOTIDE SEQUENCE [LARGE SCALE GENOMIC DNA]</scope>
    <source>
        <strain evidence="4 5">CCMP1005</strain>
    </source>
</reference>
<dbReference type="EMBL" id="AGNL01046816">
    <property type="protein sequence ID" value="EJK47584.1"/>
    <property type="molecule type" value="Genomic_DNA"/>
</dbReference>
<dbReference type="eggNOG" id="KOG2502">
    <property type="taxonomic scope" value="Eukaryota"/>
</dbReference>
<protein>
    <recommendedName>
        <fullName evidence="3">Tubby C-terminal domain-containing protein</fullName>
    </recommendedName>
</protein>
<dbReference type="Proteomes" id="UP000266841">
    <property type="component" value="Unassembled WGS sequence"/>
</dbReference>
<keyword evidence="5" id="KW-1185">Reference proteome</keyword>
<proteinExistence type="inferred from homology"/>
<comment type="similarity">
    <text evidence="1">Belongs to the TUB family.</text>
</comment>
<accession>K0R6M2</accession>
<dbReference type="OrthoDB" id="45629at2759"/>
<dbReference type="AlphaFoldDB" id="K0R6M2"/>
<dbReference type="InterPro" id="IPR025659">
    <property type="entry name" value="Tubby-like_C"/>
</dbReference>
<gene>
    <name evidence="4" type="ORF">THAOC_33684</name>
</gene>
<evidence type="ECO:0000313" key="5">
    <source>
        <dbReference type="Proteomes" id="UP000266841"/>
    </source>
</evidence>
<evidence type="ECO:0000256" key="1">
    <source>
        <dbReference type="ARBA" id="ARBA00007129"/>
    </source>
</evidence>